<feature type="compositionally biased region" description="Low complexity" evidence="8">
    <location>
        <begin position="1003"/>
        <end position="1014"/>
    </location>
</feature>
<keyword evidence="3" id="KW-0272">Extracellular matrix</keyword>
<dbReference type="EMBL" id="JAHFZB010000037">
    <property type="protein sequence ID" value="KAK6470072.1"/>
    <property type="molecule type" value="Genomic_DNA"/>
</dbReference>
<dbReference type="PANTHER" id="PTHR46708:SF3">
    <property type="entry name" value="TENASCIN-X"/>
    <property type="match status" value="1"/>
</dbReference>
<feature type="compositionally biased region" description="Polar residues" evidence="8">
    <location>
        <begin position="2014"/>
        <end position="2028"/>
    </location>
</feature>
<feature type="domain" description="EGF-like" evidence="10">
    <location>
        <begin position="375"/>
        <end position="406"/>
    </location>
</feature>
<feature type="chain" id="PRO_5047127961" evidence="9">
    <location>
        <begin position="19"/>
        <end position="2028"/>
    </location>
</feature>
<keyword evidence="3" id="KW-0964">Secreted</keyword>
<feature type="region of interest" description="Disordered" evidence="8">
    <location>
        <begin position="1329"/>
        <end position="1361"/>
    </location>
</feature>
<dbReference type="Pfam" id="PF00041">
    <property type="entry name" value="fn3"/>
    <property type="match status" value="4"/>
</dbReference>
<feature type="compositionally biased region" description="Polar residues" evidence="8">
    <location>
        <begin position="1930"/>
        <end position="1939"/>
    </location>
</feature>
<dbReference type="PROSITE" id="PS50026">
    <property type="entry name" value="EGF_3"/>
    <property type="match status" value="2"/>
</dbReference>
<comment type="similarity">
    <text evidence="2">Belongs to the tenascin family.</text>
</comment>
<feature type="compositionally biased region" description="Basic and acidic residues" evidence="8">
    <location>
        <begin position="1979"/>
        <end position="1992"/>
    </location>
</feature>
<dbReference type="Proteomes" id="UP001369086">
    <property type="component" value="Unassembled WGS sequence"/>
</dbReference>
<proteinExistence type="inferred from homology"/>
<evidence type="ECO:0000256" key="8">
    <source>
        <dbReference type="SAM" id="MobiDB-lite"/>
    </source>
</evidence>
<evidence type="ECO:0000256" key="7">
    <source>
        <dbReference type="PROSITE-ProRule" id="PRU00076"/>
    </source>
</evidence>
<comment type="caution">
    <text evidence="7">Lacks conserved residue(s) required for the propagation of feature annotation.</text>
</comment>
<protein>
    <submittedName>
        <fullName evidence="13">Tenascin</fullName>
    </submittedName>
</protein>
<dbReference type="InterPro" id="IPR014716">
    <property type="entry name" value="Fibrinogen_a/b/g_C_1"/>
</dbReference>
<feature type="compositionally biased region" description="Low complexity" evidence="8">
    <location>
        <begin position="1900"/>
        <end position="1914"/>
    </location>
</feature>
<feature type="compositionally biased region" description="Low complexity" evidence="8">
    <location>
        <begin position="53"/>
        <end position="63"/>
    </location>
</feature>
<feature type="compositionally biased region" description="Basic and acidic residues" evidence="8">
    <location>
        <begin position="948"/>
        <end position="965"/>
    </location>
</feature>
<dbReference type="PROSITE" id="PS50853">
    <property type="entry name" value="FN3"/>
    <property type="match status" value="4"/>
</dbReference>
<evidence type="ECO:0000259" key="10">
    <source>
        <dbReference type="PROSITE" id="PS50026"/>
    </source>
</evidence>
<feature type="domain" description="Fibronectin type-III" evidence="11">
    <location>
        <begin position="1448"/>
        <end position="1535"/>
    </location>
</feature>
<dbReference type="InterPro" id="IPR013783">
    <property type="entry name" value="Ig-like_fold"/>
</dbReference>
<organism evidence="13 14">
    <name type="scientific">Huso huso</name>
    <name type="common">Beluga</name>
    <name type="synonym">Acipenser huso</name>
    <dbReference type="NCBI Taxonomy" id="61971"/>
    <lineage>
        <taxon>Eukaryota</taxon>
        <taxon>Metazoa</taxon>
        <taxon>Chordata</taxon>
        <taxon>Craniata</taxon>
        <taxon>Vertebrata</taxon>
        <taxon>Euteleostomi</taxon>
        <taxon>Actinopterygii</taxon>
        <taxon>Chondrostei</taxon>
        <taxon>Acipenseriformes</taxon>
        <taxon>Acipenseridae</taxon>
        <taxon>Huso</taxon>
    </lineage>
</organism>
<gene>
    <name evidence="13" type="ORF">HHUSO_G31697</name>
</gene>
<comment type="caution">
    <text evidence="13">The sequence shown here is derived from an EMBL/GenBank/DDBJ whole genome shotgun (WGS) entry which is preliminary data.</text>
</comment>
<keyword evidence="5 9" id="KW-0732">Signal</keyword>
<dbReference type="CDD" id="cd00087">
    <property type="entry name" value="FReD"/>
    <property type="match status" value="1"/>
</dbReference>
<feature type="compositionally biased region" description="Polar residues" evidence="8">
    <location>
        <begin position="934"/>
        <end position="947"/>
    </location>
</feature>
<dbReference type="PROSITE" id="PS51406">
    <property type="entry name" value="FIBRINOGEN_C_2"/>
    <property type="match status" value="1"/>
</dbReference>
<evidence type="ECO:0000256" key="3">
    <source>
        <dbReference type="ARBA" id="ARBA00022530"/>
    </source>
</evidence>
<feature type="region of interest" description="Disordered" evidence="8">
    <location>
        <begin position="1969"/>
        <end position="2028"/>
    </location>
</feature>
<feature type="compositionally biased region" description="Polar residues" evidence="8">
    <location>
        <begin position="1038"/>
        <end position="1054"/>
    </location>
</feature>
<dbReference type="SMART" id="SM00186">
    <property type="entry name" value="FBG"/>
    <property type="match status" value="1"/>
</dbReference>
<feature type="domain" description="Fibrinogen C-terminal" evidence="12">
    <location>
        <begin position="1583"/>
        <end position="1782"/>
    </location>
</feature>
<feature type="compositionally biased region" description="Acidic residues" evidence="8">
    <location>
        <begin position="1331"/>
        <end position="1341"/>
    </location>
</feature>
<evidence type="ECO:0000259" key="11">
    <source>
        <dbReference type="PROSITE" id="PS50853"/>
    </source>
</evidence>
<dbReference type="Pfam" id="PF23106">
    <property type="entry name" value="EGF_Teneurin"/>
    <property type="match status" value="4"/>
</dbReference>
<name>A0ABR0YBP9_HUSHU</name>
<evidence type="ECO:0000256" key="1">
    <source>
        <dbReference type="ARBA" id="ARBA00004498"/>
    </source>
</evidence>
<feature type="disulfide bond" evidence="7">
    <location>
        <begin position="255"/>
        <end position="265"/>
    </location>
</feature>
<evidence type="ECO:0000256" key="4">
    <source>
        <dbReference type="ARBA" id="ARBA00022536"/>
    </source>
</evidence>
<dbReference type="PANTHER" id="PTHR46708">
    <property type="entry name" value="TENASCIN"/>
    <property type="match status" value="1"/>
</dbReference>
<evidence type="ECO:0000256" key="5">
    <source>
        <dbReference type="ARBA" id="ARBA00022729"/>
    </source>
</evidence>
<keyword evidence="6" id="KW-0677">Repeat</keyword>
<feature type="compositionally biased region" description="Polar residues" evidence="8">
    <location>
        <begin position="1836"/>
        <end position="1845"/>
    </location>
</feature>
<feature type="domain" description="Fibronectin type-III" evidence="11">
    <location>
        <begin position="1227"/>
        <end position="1317"/>
    </location>
</feature>
<dbReference type="CDD" id="cd00054">
    <property type="entry name" value="EGF_CA"/>
    <property type="match status" value="6"/>
</dbReference>
<dbReference type="SMART" id="SM00060">
    <property type="entry name" value="FN3"/>
    <property type="match status" value="4"/>
</dbReference>
<evidence type="ECO:0000313" key="13">
    <source>
        <dbReference type="EMBL" id="KAK6470072.1"/>
    </source>
</evidence>
<dbReference type="InterPro" id="IPR036056">
    <property type="entry name" value="Fibrinogen-like_C"/>
</dbReference>
<reference evidence="13 14" key="1">
    <citation type="submission" date="2021-05" db="EMBL/GenBank/DDBJ databases">
        <authorList>
            <person name="Zahm M."/>
            <person name="Klopp C."/>
            <person name="Cabau C."/>
            <person name="Kuhl H."/>
            <person name="Suciu R."/>
            <person name="Ciorpac M."/>
            <person name="Holostenco D."/>
            <person name="Gessner J."/>
            <person name="Wuertz S."/>
            <person name="Hohne C."/>
            <person name="Stock M."/>
            <person name="Gislard M."/>
            <person name="Lluch J."/>
            <person name="Milhes M."/>
            <person name="Lampietro C."/>
            <person name="Lopez Roques C."/>
            <person name="Donnadieu C."/>
            <person name="Du K."/>
            <person name="Schartl M."/>
            <person name="Guiguen Y."/>
        </authorList>
    </citation>
    <scope>NUCLEOTIDE SEQUENCE [LARGE SCALE GENOMIC DNA]</scope>
    <source>
        <strain evidence="13">Hh-F2</strain>
        <tissue evidence="13">Blood</tissue>
    </source>
</reference>
<keyword evidence="7" id="KW-1015">Disulfide bond</keyword>
<dbReference type="Gene3D" id="3.90.215.10">
    <property type="entry name" value="Gamma Fibrinogen, chain A, domain 1"/>
    <property type="match status" value="1"/>
</dbReference>
<feature type="region of interest" description="Disordered" evidence="8">
    <location>
        <begin position="571"/>
        <end position="597"/>
    </location>
</feature>
<dbReference type="InterPro" id="IPR050991">
    <property type="entry name" value="ECM_Regulatory_Proteins"/>
</dbReference>
<feature type="region of interest" description="Disordered" evidence="8">
    <location>
        <begin position="1198"/>
        <end position="1233"/>
    </location>
</feature>
<feature type="disulfide bond" evidence="7">
    <location>
        <begin position="379"/>
        <end position="389"/>
    </location>
</feature>
<feature type="disulfide bond" evidence="7">
    <location>
        <begin position="396"/>
        <end position="405"/>
    </location>
</feature>
<sequence length="2028" mass="218012">MGLPYLCLLVFLFAHSTANQSPSKAANPNPALTKQDAPPTSSDKKQQAPPPSSSSGRAARESPAPLTLTLQLIGECGGKVEEEGGASVTHSLDPASPLVLTHRIRLAPSCHCDPADTAALTQRITALESQISELRERCGGGAAGNCCAQQDLAATGSRGVQSVCSGHGTFESGSCRCECEPGWSGPLCADRHCPEDCSDQGRCVDGRCICFPGYTGADCGKAGCPRNCTGRGRCVEDKCICNTGFTGEDCSTKTCPGNCQNRGRCVNGKCLCNEGFTGEDCSSKTCPGNCQNRGRCVNGKCLCNEGFTGEDCSSKTCPENCQNRGRCVNGKCLCNEGFTGEDCSSKTCPGNCQNRGRCVNGKCVCNEGFTGEDCRGKTCPGNCQNRGRCVNGMCVCEEGFTGEDCSVLACPENCSSRGRCVKGRCVCRRGFIGPDCGETACPVNCNDRGRCVKGACLCDPGFTGEACDMRVCPRDCSQRGRCENGVCVCQQGFTGKDCSLGEGRFLICLIEIIFISLSFEIVFTQWNCGIVSWIDGYEISFQTTVQYICHVSTSAAVENVALPTQQVCSPSGERKRKLSHGPERMGQEQSHSSQEHMIGGPKNLRVIKATGGEVVVQWDRSVSSVDRYRLSFIPSEGEGRGGDMDLPPQRDSAHLTGLVPGRQYNITLVAEKGRSRSMPARTQAMAAGSITDDRLTDPAMDMVTKETQGPLKRKLVIPKANRTSTTPPSGKKVLQQRPPTKAVKKWVLPGIKAQGPGTVIASSPRGELNGTSSKDFGKFPTDSSTLENAETESGKIPGKISQVNLNGSLPAVTKIKEEPSTQYKSKETASDKETPGPTLPSSKETSKTKKVPYADLPTKATKVLHNISSPKVSPNLDGLLEGAPTSLPSIEPENLGTVPSISPGEVQPPTPHPGPQHTVLPTANSNAMEVRASVNGSKSRPSPTTHQRANDAKTIKVKLNEDESGVRPVGPAVRGKLKPAFPGRNGTRLKINRSSLPKKILGVPKPVLKKPSPVASRTKPDKVLPPLENSPTAKGIPTASTQVVKKQSPDSTQPKPEKVLTLLDQSQSTTIIPTTLKVKTKEGFVSLTTKTDKPQSTEIVHPTLNPIKQQSPEASAVQPTSKSRPTIHGIFIHVGPSIGDNQTKEKMAQDVTRFIHTAPKRNLPSALPKDASTYPIIRGHQTHQGTRVVDLWSRKPKIGAPAPQNGWQTITGPKGEPLRGTPGDDRGPQDVSVRNSTSQSMLVSWVAQKGAFTHFVVMHKEFGAQSLPVKRVLSGEARSALIGGLKPATRYTLSVFGTSHGQRSRIERLTALTAPPNVENALPTITQIDQSQEEEEEEGEGEGPRPGLGNGRAPGPDVPQEISFSNITDTTVGVTWRLPSAPVDSFKITYTHSQEGEPHSVTVEGRKSRVTLSRLVPGSRYEVSVMSVRGMDESEPIAGVVITVPDTPTDLRAVNVTDSMALLLWRPALATVDRYIIAYNAQGVPEMTVMRSGNVAELQLKGLKVNTLYRVTVTSEREGVTSAPASTTFTTTGQPLTEVTLDPGVSSHRLDRLVPATRYTVRVMGVRGGERTAAITTAFTTGVLRFPHPVDCSQELLNGMRESGETTVYLGGSRETPLQVYCDMETDGGGWTVFQRRMNGKTNFYRRWKEYKAGFGNVSEEFWLGNENLHSLTTHNPQSLRVDLRAGNETAHAVYKTFRVDSEKKHYTLHIAGYSGSDSDSLRYHDDRPFSTKDHDPKPFFTRCAISYKGGWWYKNCHRVNLNGLYANNKDHQGVNWFDWKGIAELAGLGEVQLTLSFPSCTSPRPASSAIPGEGSGNTLQLHLDRQLSPGKAVETPSSYTSPRPASSARPGEGSGNTLQLHLAQTGQLSYTWGRQWKHPPATPRPDRPAQLYLEKAVETPSSYTSSPQTASSARPGEGTQLDLEKAVETPSSYTSPRPASTAIPGEGSGNTLQLHLAQTGQLSYTWGRQWKHPPATPRPDRPAQLDLEKAVKTPSSYTSPRPASSARPGEGSGNTLQLHLAQTGQLS</sequence>
<feature type="region of interest" description="Disordered" evidence="8">
    <location>
        <begin position="1003"/>
        <end position="1056"/>
    </location>
</feature>
<keyword evidence="4 7" id="KW-0245">EGF-like domain</keyword>
<feature type="compositionally biased region" description="Polar residues" evidence="8">
    <location>
        <begin position="19"/>
        <end position="32"/>
    </location>
</feature>
<feature type="compositionally biased region" description="Basic and acidic residues" evidence="8">
    <location>
        <begin position="814"/>
        <end position="834"/>
    </location>
</feature>
<evidence type="ECO:0000313" key="14">
    <source>
        <dbReference type="Proteomes" id="UP001369086"/>
    </source>
</evidence>
<feature type="region of interest" description="Disordered" evidence="8">
    <location>
        <begin position="757"/>
        <end position="989"/>
    </location>
</feature>
<dbReference type="SUPFAM" id="SSF56496">
    <property type="entry name" value="Fibrinogen C-terminal domain-like"/>
    <property type="match status" value="1"/>
</dbReference>
<evidence type="ECO:0000256" key="9">
    <source>
        <dbReference type="SAM" id="SignalP"/>
    </source>
</evidence>
<feature type="domain" description="Fibronectin type-III" evidence="11">
    <location>
        <begin position="600"/>
        <end position="699"/>
    </location>
</feature>
<dbReference type="NCBIfam" id="NF040941">
    <property type="entry name" value="GGGWT_bact"/>
    <property type="match status" value="1"/>
</dbReference>
<dbReference type="Gene3D" id="2.10.25.10">
    <property type="entry name" value="Laminin"/>
    <property type="match status" value="10"/>
</dbReference>
<dbReference type="SUPFAM" id="SSF57196">
    <property type="entry name" value="EGF/Laminin"/>
    <property type="match status" value="1"/>
</dbReference>
<dbReference type="SUPFAM" id="SSF49265">
    <property type="entry name" value="Fibronectin type III"/>
    <property type="match status" value="5"/>
</dbReference>
<feature type="signal peptide" evidence="9">
    <location>
        <begin position="1"/>
        <end position="18"/>
    </location>
</feature>
<dbReference type="InterPro" id="IPR000742">
    <property type="entry name" value="EGF"/>
</dbReference>
<dbReference type="Gene3D" id="2.60.40.10">
    <property type="entry name" value="Immunoglobulins"/>
    <property type="match status" value="5"/>
</dbReference>
<dbReference type="Pfam" id="PF25024">
    <property type="entry name" value="EGF_TEN"/>
    <property type="match status" value="1"/>
</dbReference>
<feature type="compositionally biased region" description="Polar residues" evidence="8">
    <location>
        <begin position="1994"/>
        <end position="2003"/>
    </location>
</feature>
<dbReference type="InterPro" id="IPR002181">
    <property type="entry name" value="Fibrinogen_a/b/g_C_dom"/>
</dbReference>
<evidence type="ECO:0000256" key="2">
    <source>
        <dbReference type="ARBA" id="ARBA00008673"/>
    </source>
</evidence>
<dbReference type="InterPro" id="IPR036116">
    <property type="entry name" value="FN3_sf"/>
</dbReference>
<feature type="region of interest" description="Disordered" evidence="8">
    <location>
        <begin position="721"/>
        <end position="741"/>
    </location>
</feature>
<feature type="domain" description="EGF-like" evidence="10">
    <location>
        <begin position="251"/>
        <end position="282"/>
    </location>
</feature>
<feature type="region of interest" description="Disordered" evidence="8">
    <location>
        <begin position="1828"/>
        <end position="1858"/>
    </location>
</feature>
<feature type="region of interest" description="Disordered" evidence="8">
    <location>
        <begin position="19"/>
        <end position="63"/>
    </location>
</feature>
<dbReference type="InterPro" id="IPR003961">
    <property type="entry name" value="FN3_dom"/>
</dbReference>
<feature type="disulfide bond" evidence="7">
    <location>
        <begin position="272"/>
        <end position="281"/>
    </location>
</feature>
<dbReference type="SMART" id="SM00181">
    <property type="entry name" value="EGF"/>
    <property type="match status" value="10"/>
</dbReference>
<dbReference type="PROSITE" id="PS00022">
    <property type="entry name" value="EGF_1"/>
    <property type="match status" value="5"/>
</dbReference>
<keyword evidence="14" id="KW-1185">Reference proteome</keyword>
<evidence type="ECO:0000259" key="12">
    <source>
        <dbReference type="PROSITE" id="PS51406"/>
    </source>
</evidence>
<dbReference type="CDD" id="cd00063">
    <property type="entry name" value="FN3"/>
    <property type="match status" value="4"/>
</dbReference>
<dbReference type="PROSITE" id="PS01186">
    <property type="entry name" value="EGF_2"/>
    <property type="match status" value="5"/>
</dbReference>
<feature type="domain" description="Fibronectin type-III" evidence="11">
    <location>
        <begin position="1358"/>
        <end position="1447"/>
    </location>
</feature>
<feature type="region of interest" description="Disordered" evidence="8">
    <location>
        <begin position="1801"/>
        <end position="1820"/>
    </location>
</feature>
<evidence type="ECO:0000256" key="6">
    <source>
        <dbReference type="ARBA" id="ARBA00022737"/>
    </source>
</evidence>
<feature type="region of interest" description="Disordered" evidence="8">
    <location>
        <begin position="1898"/>
        <end position="1952"/>
    </location>
</feature>
<dbReference type="Pfam" id="PF00147">
    <property type="entry name" value="Fibrinogen_C"/>
    <property type="match status" value="1"/>
</dbReference>
<comment type="subcellular location">
    <subcellularLocation>
        <location evidence="1">Secreted</location>
        <location evidence="1">Extracellular space</location>
        <location evidence="1">Extracellular matrix</location>
    </subcellularLocation>
</comment>
<accession>A0ABR0YBP9</accession>